<evidence type="ECO:0000313" key="3">
    <source>
        <dbReference type="Proteomes" id="UP001362999"/>
    </source>
</evidence>
<evidence type="ECO:0000256" key="1">
    <source>
        <dbReference type="SAM" id="MobiDB-lite"/>
    </source>
</evidence>
<name>A0AAW0BQP4_9AGAR</name>
<keyword evidence="3" id="KW-1185">Reference proteome</keyword>
<feature type="compositionally biased region" description="Low complexity" evidence="1">
    <location>
        <begin position="33"/>
        <end position="46"/>
    </location>
</feature>
<proteinExistence type="predicted"/>
<evidence type="ECO:0000313" key="2">
    <source>
        <dbReference type="EMBL" id="KAK7028513.1"/>
    </source>
</evidence>
<feature type="region of interest" description="Disordered" evidence="1">
    <location>
        <begin position="1"/>
        <end position="61"/>
    </location>
</feature>
<protein>
    <submittedName>
        <fullName evidence="2">Uncharacterized protein</fullName>
    </submittedName>
</protein>
<accession>A0AAW0BQP4</accession>
<reference evidence="2 3" key="1">
    <citation type="journal article" date="2024" name="J Genomics">
        <title>Draft genome sequencing and assembly of Favolaschia claudopus CIRM-BRFM 2984 isolated from oak limbs.</title>
        <authorList>
            <person name="Navarro D."/>
            <person name="Drula E."/>
            <person name="Chaduli D."/>
            <person name="Cazenave R."/>
            <person name="Ahrendt S."/>
            <person name="Wang J."/>
            <person name="Lipzen A."/>
            <person name="Daum C."/>
            <person name="Barry K."/>
            <person name="Grigoriev I.V."/>
            <person name="Favel A."/>
            <person name="Rosso M.N."/>
            <person name="Martin F."/>
        </authorList>
    </citation>
    <scope>NUCLEOTIDE SEQUENCE [LARGE SCALE GENOMIC DNA]</scope>
    <source>
        <strain evidence="2 3">CIRM-BRFM 2984</strain>
    </source>
</reference>
<organism evidence="2 3">
    <name type="scientific">Favolaschia claudopus</name>
    <dbReference type="NCBI Taxonomy" id="2862362"/>
    <lineage>
        <taxon>Eukaryota</taxon>
        <taxon>Fungi</taxon>
        <taxon>Dikarya</taxon>
        <taxon>Basidiomycota</taxon>
        <taxon>Agaricomycotina</taxon>
        <taxon>Agaricomycetes</taxon>
        <taxon>Agaricomycetidae</taxon>
        <taxon>Agaricales</taxon>
        <taxon>Marasmiineae</taxon>
        <taxon>Mycenaceae</taxon>
        <taxon>Favolaschia</taxon>
    </lineage>
</organism>
<sequence length="411" mass="46054">MADMTPPPIITSRTTPRTSTEESRPSAPPAAPVPASTPSSTVAPSPIQLYTPKPSKSDEEIRSEEICGKIDGLSREFSSNDQIYATIPQVDLKTWEFFHLKHAESMNCKLEYLHPENIIIVTFPSGVHGSFRALLKPVDAFVDALNLKIPQVSQQFTTSTNEDIKLPSQSSITPDFGFGQRIPGFYPRFSILFECAWTQSSAQLRQKAKKCLEDPTVLAVICLFIKGPYTPPPTSPSSLPPDVKLPELGFVPDVIGERTLFAPVKYLGHVWGTISEISLEIYERSQPVAEFDKLMPSEDNLNLLSRQKSVDRALLMLLIKAVRKEKFEAAEAVLKDGPFPSDWVTFYNTLDARLVSMAYSRCAKWMGNHIVGAGKRKCEKEDDKQNINDNEHDEAIDQILERRYKKRANIQ</sequence>
<dbReference type="AlphaFoldDB" id="A0AAW0BQP4"/>
<dbReference type="EMBL" id="JAWWNJ010000028">
    <property type="protein sequence ID" value="KAK7028513.1"/>
    <property type="molecule type" value="Genomic_DNA"/>
</dbReference>
<dbReference type="Proteomes" id="UP001362999">
    <property type="component" value="Unassembled WGS sequence"/>
</dbReference>
<gene>
    <name evidence="2" type="ORF">R3P38DRAFT_2936891</name>
</gene>
<comment type="caution">
    <text evidence="2">The sequence shown here is derived from an EMBL/GenBank/DDBJ whole genome shotgun (WGS) entry which is preliminary data.</text>
</comment>